<evidence type="ECO:0000256" key="6">
    <source>
        <dbReference type="ARBA" id="ARBA00050557"/>
    </source>
</evidence>
<dbReference type="GO" id="GO:0005737">
    <property type="term" value="C:cytoplasm"/>
    <property type="evidence" value="ECO:0007669"/>
    <property type="project" value="UniProtKB-SubCell"/>
</dbReference>
<dbReference type="PROSITE" id="PS01224">
    <property type="entry name" value="ARGC"/>
    <property type="match status" value="1"/>
</dbReference>
<dbReference type="UniPathway" id="UPA00068">
    <property type="reaction ID" value="UER00108"/>
</dbReference>
<keyword evidence="11" id="KW-1185">Reference proteome</keyword>
<dbReference type="KEGG" id="swo:Swol_2291"/>
<evidence type="ECO:0000256" key="2">
    <source>
        <dbReference type="ARBA" id="ARBA00022571"/>
    </source>
</evidence>
<proteinExistence type="inferred from homology"/>
<reference evidence="11" key="1">
    <citation type="journal article" date="2010" name="Environ. Microbiol.">
        <title>The genome of Syntrophomonas wolfei: new insights into syntrophic metabolism and biohydrogen production.</title>
        <authorList>
            <person name="Sieber J.R."/>
            <person name="Sims D.R."/>
            <person name="Han C."/>
            <person name="Kim E."/>
            <person name="Lykidis A."/>
            <person name="Lapidus A.L."/>
            <person name="McDonnald E."/>
            <person name="Rohlin L."/>
            <person name="Culley D.E."/>
            <person name="Gunsalus R."/>
            <person name="McInerney M.J."/>
        </authorList>
    </citation>
    <scope>NUCLEOTIDE SEQUENCE [LARGE SCALE GENOMIC DNA]</scope>
    <source>
        <strain evidence="11">DSM 2245B / Goettingen</strain>
    </source>
</reference>
<dbReference type="GO" id="GO:0006526">
    <property type="term" value="P:L-arginine biosynthetic process"/>
    <property type="evidence" value="ECO:0007669"/>
    <property type="project" value="UniProtKB-UniRule"/>
</dbReference>
<feature type="active site" evidence="7 8">
    <location>
        <position position="149"/>
    </location>
</feature>
<dbReference type="HAMAP" id="MF_00150">
    <property type="entry name" value="ArgC_type1"/>
    <property type="match status" value="1"/>
</dbReference>
<evidence type="ECO:0000256" key="3">
    <source>
        <dbReference type="ARBA" id="ARBA00022605"/>
    </source>
</evidence>
<dbReference type="GO" id="GO:0070401">
    <property type="term" value="F:NADP+ binding"/>
    <property type="evidence" value="ECO:0007669"/>
    <property type="project" value="InterPro"/>
</dbReference>
<keyword evidence="2 7" id="KW-0055">Arginine biosynthesis</keyword>
<dbReference type="AlphaFoldDB" id="Q0AUM2"/>
<dbReference type="InterPro" id="IPR036291">
    <property type="entry name" value="NAD(P)-bd_dom_sf"/>
</dbReference>
<dbReference type="SUPFAM" id="SSF51735">
    <property type="entry name" value="NAD(P)-binding Rossmann-fold domains"/>
    <property type="match status" value="1"/>
</dbReference>
<keyword evidence="7" id="KW-0963">Cytoplasm</keyword>
<dbReference type="InterPro" id="IPR023013">
    <property type="entry name" value="AGPR_AS"/>
</dbReference>
<accession>Q0AUM2</accession>
<gene>
    <name evidence="7" type="primary">argC</name>
    <name evidence="10" type="ordered locus">Swol_2291</name>
</gene>
<evidence type="ECO:0000256" key="1">
    <source>
        <dbReference type="ARBA" id="ARBA00004862"/>
    </source>
</evidence>
<comment type="subcellular location">
    <subcellularLocation>
        <location evidence="7">Cytoplasm</location>
    </subcellularLocation>
</comment>
<dbReference type="GO" id="GO:0051287">
    <property type="term" value="F:NAD binding"/>
    <property type="evidence" value="ECO:0007669"/>
    <property type="project" value="InterPro"/>
</dbReference>
<dbReference type="EMBL" id="CP000448">
    <property type="protein sequence ID" value="ABI69582.1"/>
    <property type="molecule type" value="Genomic_DNA"/>
</dbReference>
<organism evidence="10 11">
    <name type="scientific">Syntrophomonas wolfei subsp. wolfei (strain DSM 2245B / Goettingen)</name>
    <dbReference type="NCBI Taxonomy" id="335541"/>
    <lineage>
        <taxon>Bacteria</taxon>
        <taxon>Bacillati</taxon>
        <taxon>Bacillota</taxon>
        <taxon>Clostridia</taxon>
        <taxon>Eubacteriales</taxon>
        <taxon>Syntrophomonadaceae</taxon>
        <taxon>Syntrophomonas</taxon>
    </lineage>
</organism>
<evidence type="ECO:0000313" key="10">
    <source>
        <dbReference type="EMBL" id="ABI69582.1"/>
    </source>
</evidence>
<evidence type="ECO:0000256" key="7">
    <source>
        <dbReference type="HAMAP-Rule" id="MF_00150"/>
    </source>
</evidence>
<dbReference type="InterPro" id="IPR058924">
    <property type="entry name" value="AGPR_dimerisation_dom"/>
</dbReference>
<evidence type="ECO:0000256" key="8">
    <source>
        <dbReference type="PROSITE-ProRule" id="PRU10010"/>
    </source>
</evidence>
<dbReference type="Gene3D" id="3.30.360.10">
    <property type="entry name" value="Dihydrodipicolinate Reductase, domain 2"/>
    <property type="match status" value="1"/>
</dbReference>
<dbReference type="FunFam" id="3.30.360.10:FF:000014">
    <property type="entry name" value="N-acetyl-gamma-glutamyl-phosphate reductase"/>
    <property type="match status" value="1"/>
</dbReference>
<evidence type="ECO:0000313" key="11">
    <source>
        <dbReference type="Proteomes" id="UP000001968"/>
    </source>
</evidence>
<keyword evidence="5 7" id="KW-0560">Oxidoreductase</keyword>
<dbReference type="CDD" id="cd17895">
    <property type="entry name" value="AGPR_1_N"/>
    <property type="match status" value="1"/>
</dbReference>
<dbReference type="RefSeq" id="WP_011641666.1">
    <property type="nucleotide sequence ID" value="NC_008346.1"/>
</dbReference>
<dbReference type="HOGENOM" id="CLU_006384_0_1_9"/>
<dbReference type="Pfam" id="PF22698">
    <property type="entry name" value="Semialdhyde_dhC_1"/>
    <property type="match status" value="1"/>
</dbReference>
<keyword evidence="4 7" id="KW-0521">NADP</keyword>
<dbReference type="InterPro" id="IPR050085">
    <property type="entry name" value="AGPR"/>
</dbReference>
<protein>
    <recommendedName>
        <fullName evidence="7">N-acetyl-gamma-glutamyl-phosphate reductase</fullName>
        <shortName evidence="7">AGPR</shortName>
        <ecNumber evidence="7">1.2.1.38</ecNumber>
    </recommendedName>
    <alternativeName>
        <fullName evidence="7">N-acetyl-glutamate semialdehyde dehydrogenase</fullName>
        <shortName evidence="7">NAGSA dehydrogenase</shortName>
    </alternativeName>
</protein>
<name>Q0AUM2_SYNWW</name>
<feature type="domain" description="Semialdehyde dehydrogenase NAD-binding" evidence="9">
    <location>
        <begin position="3"/>
        <end position="141"/>
    </location>
</feature>
<comment type="function">
    <text evidence="7">Catalyzes the NADPH-dependent reduction of N-acetyl-5-glutamyl phosphate to yield N-acetyl-L-glutamate 5-semialdehyde.</text>
</comment>
<dbReference type="eggNOG" id="COG0002">
    <property type="taxonomic scope" value="Bacteria"/>
</dbReference>
<dbReference type="InterPro" id="IPR000534">
    <property type="entry name" value="Semialdehyde_DH_NAD-bd"/>
</dbReference>
<comment type="pathway">
    <text evidence="1 7">Amino-acid biosynthesis; L-arginine biosynthesis; N(2)-acetyl-L-ornithine from L-glutamate: step 3/4.</text>
</comment>
<dbReference type="Gene3D" id="3.40.50.720">
    <property type="entry name" value="NAD(P)-binding Rossmann-like Domain"/>
    <property type="match status" value="1"/>
</dbReference>
<evidence type="ECO:0000256" key="4">
    <source>
        <dbReference type="ARBA" id="ARBA00022857"/>
    </source>
</evidence>
<dbReference type="NCBIfam" id="TIGR01850">
    <property type="entry name" value="argC"/>
    <property type="match status" value="1"/>
</dbReference>
<evidence type="ECO:0000259" key="9">
    <source>
        <dbReference type="SMART" id="SM00859"/>
    </source>
</evidence>
<dbReference type="PANTHER" id="PTHR32338">
    <property type="entry name" value="N-ACETYL-GAMMA-GLUTAMYL-PHOSPHATE REDUCTASE, CHLOROPLASTIC-RELATED-RELATED"/>
    <property type="match status" value="1"/>
</dbReference>
<dbReference type="PANTHER" id="PTHR32338:SF10">
    <property type="entry name" value="N-ACETYL-GAMMA-GLUTAMYL-PHOSPHATE REDUCTASE, CHLOROPLASTIC-RELATED"/>
    <property type="match status" value="1"/>
</dbReference>
<dbReference type="Proteomes" id="UP000001968">
    <property type="component" value="Chromosome"/>
</dbReference>
<dbReference type="STRING" id="335541.Swol_2291"/>
<comment type="similarity">
    <text evidence="7">Belongs to the NAGSA dehydrogenase family. Type 1 subfamily.</text>
</comment>
<dbReference type="GO" id="GO:0003942">
    <property type="term" value="F:N-acetyl-gamma-glutamyl-phosphate reductase activity"/>
    <property type="evidence" value="ECO:0007669"/>
    <property type="project" value="UniProtKB-UniRule"/>
</dbReference>
<dbReference type="OrthoDB" id="9801289at2"/>
<keyword evidence="3 7" id="KW-0028">Amino-acid biosynthesis</keyword>
<dbReference type="CDD" id="cd23934">
    <property type="entry name" value="AGPR_1_C"/>
    <property type="match status" value="1"/>
</dbReference>
<dbReference type="InterPro" id="IPR000706">
    <property type="entry name" value="AGPR_type-1"/>
</dbReference>
<dbReference type="SMART" id="SM00859">
    <property type="entry name" value="Semialdhyde_dh"/>
    <property type="match status" value="1"/>
</dbReference>
<sequence length="345" mass="37725">MFRVGIVGDGYTAADLLRLLAHHEQAEAVRIFSTENIGRRIDEVYPHLIGFSELICEESNWDLLKEECDLVFLALPHGLSVSIAMELLPAGVKCVDLGADFRLKDAGLYEEYYELTHPAPELLEEAVYGLPEIYREEIKQASLIANPGCFPTGAILPLVPLLEAGVLESSNLVIDSKSGVSGAGRSPKASSHFCEVNEGVKAYGVGTHRHGPEIAQELSRAAGKTVEMVFTPHLIPMNRGILTTIYARLRTTADPGLVRLVLEEKYRNENFVRVLPAGVMPHTKWVYGSNLLDIGIYVDEKSRHVILVSALDNLVKGASGQAIQNMNLLLGLEENNGLKLAGIHP</sequence>
<evidence type="ECO:0000256" key="5">
    <source>
        <dbReference type="ARBA" id="ARBA00023002"/>
    </source>
</evidence>
<comment type="catalytic activity">
    <reaction evidence="6 7">
        <text>N-acetyl-L-glutamate 5-semialdehyde + phosphate + NADP(+) = N-acetyl-L-glutamyl 5-phosphate + NADPH + H(+)</text>
        <dbReference type="Rhea" id="RHEA:21588"/>
        <dbReference type="ChEBI" id="CHEBI:15378"/>
        <dbReference type="ChEBI" id="CHEBI:29123"/>
        <dbReference type="ChEBI" id="CHEBI:43474"/>
        <dbReference type="ChEBI" id="CHEBI:57783"/>
        <dbReference type="ChEBI" id="CHEBI:57936"/>
        <dbReference type="ChEBI" id="CHEBI:58349"/>
        <dbReference type="EC" id="1.2.1.38"/>
    </reaction>
</comment>
<dbReference type="SUPFAM" id="SSF55347">
    <property type="entry name" value="Glyceraldehyde-3-phosphate dehydrogenase-like, C-terminal domain"/>
    <property type="match status" value="1"/>
</dbReference>
<dbReference type="Pfam" id="PF01118">
    <property type="entry name" value="Semialdhyde_dh"/>
    <property type="match status" value="1"/>
</dbReference>
<dbReference type="EC" id="1.2.1.38" evidence="7"/>